<organism evidence="3 4">
    <name type="scientific">Candidatus Limadaptatus stercorigallinarum</name>
    <dbReference type="NCBI Taxonomy" id="2840845"/>
    <lineage>
        <taxon>Bacteria</taxon>
        <taxon>Bacillati</taxon>
        <taxon>Bacillota</taxon>
        <taxon>Clostridia</taxon>
        <taxon>Eubacteriales</taxon>
        <taxon>Candidatus Limadaptatus</taxon>
    </lineage>
</organism>
<dbReference type="AlphaFoldDB" id="A0A9D1HSW3"/>
<reference evidence="3" key="2">
    <citation type="journal article" date="2021" name="PeerJ">
        <title>Extensive microbial diversity within the chicken gut microbiome revealed by metagenomics and culture.</title>
        <authorList>
            <person name="Gilroy R."/>
            <person name="Ravi A."/>
            <person name="Getino M."/>
            <person name="Pursley I."/>
            <person name="Horton D.L."/>
            <person name="Alikhan N.F."/>
            <person name="Baker D."/>
            <person name="Gharbi K."/>
            <person name="Hall N."/>
            <person name="Watson M."/>
            <person name="Adriaenssens E.M."/>
            <person name="Foster-Nyarko E."/>
            <person name="Jarju S."/>
            <person name="Secka A."/>
            <person name="Antonio M."/>
            <person name="Oren A."/>
            <person name="Chaudhuri R.R."/>
            <person name="La Ragione R."/>
            <person name="Hildebrand F."/>
            <person name="Pallen M.J."/>
        </authorList>
    </citation>
    <scope>NUCLEOTIDE SEQUENCE</scope>
    <source>
        <strain evidence="3">1063</strain>
    </source>
</reference>
<evidence type="ECO:0000313" key="4">
    <source>
        <dbReference type="Proteomes" id="UP000824088"/>
    </source>
</evidence>
<accession>A0A9D1HSW3</accession>
<gene>
    <name evidence="3" type="ORF">IAD51_05850</name>
</gene>
<protein>
    <submittedName>
        <fullName evidence="3">PRC-barrel domain-containing protein</fullName>
    </submittedName>
</protein>
<dbReference type="Pfam" id="PF05239">
    <property type="entry name" value="PRC"/>
    <property type="match status" value="1"/>
</dbReference>
<dbReference type="EMBL" id="DVMN01000105">
    <property type="protein sequence ID" value="HIU21734.1"/>
    <property type="molecule type" value="Genomic_DNA"/>
</dbReference>
<dbReference type="InterPro" id="IPR027275">
    <property type="entry name" value="PRC-brl_dom"/>
</dbReference>
<feature type="compositionally biased region" description="Low complexity" evidence="1">
    <location>
        <begin position="173"/>
        <end position="188"/>
    </location>
</feature>
<evidence type="ECO:0000313" key="3">
    <source>
        <dbReference type="EMBL" id="HIU21734.1"/>
    </source>
</evidence>
<name>A0A9D1HSW3_9FIRM</name>
<reference evidence="3" key="1">
    <citation type="submission" date="2020-10" db="EMBL/GenBank/DDBJ databases">
        <authorList>
            <person name="Gilroy R."/>
        </authorList>
    </citation>
    <scope>NUCLEOTIDE SEQUENCE</scope>
    <source>
        <strain evidence="3">1063</strain>
    </source>
</reference>
<evidence type="ECO:0000259" key="2">
    <source>
        <dbReference type="Pfam" id="PF05239"/>
    </source>
</evidence>
<comment type="caution">
    <text evidence="3">The sequence shown here is derived from an EMBL/GenBank/DDBJ whole genome shotgun (WGS) entry which is preliminary data.</text>
</comment>
<sequence>MKLSETLNRDVVCKADSSLIGSTADVYFDGNCRNIVYFDVACAGGKTLLPFSAVASVADALMTDDALALTSRGDADLSPLVSSPIGKKVYTGTGRFKGAVSDVVFSAKGRVSAVVADGVSYSPSSFRAFGDVWLLKDSASGRRNTPKVPFPKAKSDYKATILGDSEAVPPRTAKLADAAKAADAADGKSPTGAAAEEDGRPVFFSPVQADIRPDSPAALDVRPAEEESETHVYLRDAAGRPEVIFGDDGFTPHRVIADYNFLLGRTLADDLFSYSGEKLASRGMRVTVDLVETARRHGKLMELTLSSK</sequence>
<feature type="domain" description="PRC-barrel" evidence="2">
    <location>
        <begin position="81"/>
        <end position="118"/>
    </location>
</feature>
<evidence type="ECO:0000256" key="1">
    <source>
        <dbReference type="SAM" id="MobiDB-lite"/>
    </source>
</evidence>
<proteinExistence type="predicted"/>
<feature type="region of interest" description="Disordered" evidence="1">
    <location>
        <begin position="173"/>
        <end position="199"/>
    </location>
</feature>
<dbReference type="Proteomes" id="UP000824088">
    <property type="component" value="Unassembled WGS sequence"/>
</dbReference>